<keyword evidence="4" id="KW-0408">Iron</keyword>
<accession>A0A7R9AAV5</accession>
<feature type="compositionally biased region" description="Basic and acidic residues" evidence="9">
    <location>
        <begin position="273"/>
        <end position="298"/>
    </location>
</feature>
<gene>
    <name evidence="10" type="ORF">DSTB1V02_LOCUS10289</name>
</gene>
<dbReference type="InterPro" id="IPR015324">
    <property type="entry name" value="Ribosomal_Rsm22-like"/>
</dbReference>
<feature type="region of interest" description="Disordered" evidence="9">
    <location>
        <begin position="222"/>
        <end position="243"/>
    </location>
</feature>
<dbReference type="EMBL" id="LR902418">
    <property type="protein sequence ID" value="CAD7250516.1"/>
    <property type="molecule type" value="Genomic_DNA"/>
</dbReference>
<dbReference type="InterPro" id="IPR029063">
    <property type="entry name" value="SAM-dependent_MTases_sf"/>
</dbReference>
<reference evidence="10" key="1">
    <citation type="submission" date="2020-11" db="EMBL/GenBank/DDBJ databases">
        <authorList>
            <person name="Tran Van P."/>
        </authorList>
    </citation>
    <scope>NUCLEOTIDE SEQUENCE</scope>
</reference>
<keyword evidence="3" id="KW-0809">Transit peptide</keyword>
<evidence type="ECO:0000256" key="2">
    <source>
        <dbReference type="ARBA" id="ARBA00022723"/>
    </source>
</evidence>
<evidence type="ECO:0000256" key="7">
    <source>
        <dbReference type="ARBA" id="ARBA00045681"/>
    </source>
</evidence>
<dbReference type="SUPFAM" id="SSF53335">
    <property type="entry name" value="S-adenosyl-L-methionine-dependent methyltransferases"/>
    <property type="match status" value="1"/>
</dbReference>
<feature type="coiled-coil region" evidence="8">
    <location>
        <begin position="96"/>
        <end position="172"/>
    </location>
</feature>
<name>A0A7R9AAV5_9CRUS</name>
<evidence type="ECO:0000256" key="5">
    <source>
        <dbReference type="ARBA" id="ARBA00023014"/>
    </source>
</evidence>
<feature type="region of interest" description="Disordered" evidence="9">
    <location>
        <begin position="255"/>
        <end position="327"/>
    </location>
</feature>
<dbReference type="GO" id="GO:0003735">
    <property type="term" value="F:structural constituent of ribosome"/>
    <property type="evidence" value="ECO:0007669"/>
    <property type="project" value="TreeGrafter"/>
</dbReference>
<proteinExistence type="predicted"/>
<evidence type="ECO:0000256" key="4">
    <source>
        <dbReference type="ARBA" id="ARBA00023004"/>
    </source>
</evidence>
<feature type="compositionally biased region" description="Low complexity" evidence="9">
    <location>
        <begin position="309"/>
        <end position="320"/>
    </location>
</feature>
<sequence length="822" mass="93436">MMKSGEIEWILSGSAYGRRGRRPPLSAFALHILGIRGEDHESVGDSSRKYGGKSLETILSFPPRRDESDTARCPGRYFKDFVSSAQRQEKTYKGEVDALKTQLGETQRGMQKKEDEIFAAHETISMLEDQLEQERKNRMEAEGLLQLNLEERNRLYKENSSLKRQLNTLQSRYSFSQFKIQALKRQWEDSTRLQFLIRLAIQHCESCVRWDCHICQALRGGEGVGAEGEGMEGSRESLERDPAIRTAQERLSKQLRQEHRAMRQAISGLSTHPHPENRGEKDPREAKNQRREKDQRDEAQEDSGLSETSSSDCGSSLASSLQGPGRVWVERPAPRAMEEEAETGPPTPQPQKRHLSIRRCINRLSMRFITGATMKRFVSTVSALKPLVEDLGVKRRHPGTWRSPCIRVPDPLETAANNLVQTLEMQPKKLMEEGKQLYAFLRGRHPPAETDDLQRLGRQVEAKVLEDLGWAGQETLEQRQMQKLKAIVSRRLKIRAHHWQPISFDLRMGMVYLTERFAPEFAALTAVFAETKRQDPDFSPKYLFDLGSGLGSVTWAADAAWPDSLREHFCVDPCREMNDLASLLTRGGDPDATPCIPHVFHRQFLPASSDRTFDLVVSAYSLLELPDIRSRVQLLENLWRKASDYMIFLELGTNAGFATLLEVRDFVLEMGKRSGTPVTLVAPCPHTTLCPRLGAAKFTPCNFPVRYFPLDYGEHRDAQSEVFSYLVFKKGSTEEPRGPRGEPRGPHEEARWPRVVRPVLTRSRHAVCRLCTPQGTLEEIISTQSKHGKEMYRLVRWADWGDRLPVEALLEGTSGEPGREGS</sequence>
<comment type="function">
    <text evidence="7">Mitochondrial ribosome (mitoribosome) assembly factor. Binds at the interface of the head and body domains of the mitochondrial small ribosomal subunit (mt-SSU), occluding the mRNA channel and preventing compaction of the head domain towards the body. Probable inactive methyltransferase: retains the characteristic folding and ability to bind S-adenosyl-L-methionine, but it probably lost its methyltransferase activity.</text>
</comment>
<keyword evidence="8" id="KW-0175">Coiled coil</keyword>
<keyword evidence="2" id="KW-0479">Metal-binding</keyword>
<dbReference type="EMBL" id="CAJPEV010002901">
    <property type="protein sequence ID" value="CAG0898375.1"/>
    <property type="molecule type" value="Genomic_DNA"/>
</dbReference>
<dbReference type="Gene3D" id="3.40.50.150">
    <property type="entry name" value="Vaccinia Virus protein VP39"/>
    <property type="match status" value="1"/>
</dbReference>
<evidence type="ECO:0000256" key="8">
    <source>
        <dbReference type="SAM" id="Coils"/>
    </source>
</evidence>
<comment type="subcellular location">
    <subcellularLocation>
        <location evidence="1">Mitochondrion</location>
    </subcellularLocation>
</comment>
<evidence type="ECO:0000256" key="3">
    <source>
        <dbReference type="ARBA" id="ARBA00022946"/>
    </source>
</evidence>
<feature type="compositionally biased region" description="Basic and acidic residues" evidence="9">
    <location>
        <begin position="232"/>
        <end position="243"/>
    </location>
</feature>
<dbReference type="GO" id="GO:0006412">
    <property type="term" value="P:translation"/>
    <property type="evidence" value="ECO:0007669"/>
    <property type="project" value="InterPro"/>
</dbReference>
<dbReference type="PANTHER" id="PTHR13184:SF5">
    <property type="entry name" value="METHYLTRANSFERASE-LIKE PROTEIN 17, MITOCHONDRIAL"/>
    <property type="match status" value="1"/>
</dbReference>
<dbReference type="OrthoDB" id="421327at2759"/>
<keyword evidence="5" id="KW-0411">Iron-sulfur</keyword>
<evidence type="ECO:0000313" key="10">
    <source>
        <dbReference type="EMBL" id="CAD7250516.1"/>
    </source>
</evidence>
<evidence type="ECO:0000256" key="1">
    <source>
        <dbReference type="ARBA" id="ARBA00004173"/>
    </source>
</evidence>
<evidence type="ECO:0000256" key="6">
    <source>
        <dbReference type="ARBA" id="ARBA00023128"/>
    </source>
</evidence>
<evidence type="ECO:0000256" key="9">
    <source>
        <dbReference type="SAM" id="MobiDB-lite"/>
    </source>
</evidence>
<dbReference type="GO" id="GO:0051536">
    <property type="term" value="F:iron-sulfur cluster binding"/>
    <property type="evidence" value="ECO:0007669"/>
    <property type="project" value="UniProtKB-KW"/>
</dbReference>
<dbReference type="PANTHER" id="PTHR13184">
    <property type="entry name" value="37S RIBOSOMAL PROTEIN S22"/>
    <property type="match status" value="1"/>
</dbReference>
<organism evidence="10">
    <name type="scientific">Darwinula stevensoni</name>
    <dbReference type="NCBI Taxonomy" id="69355"/>
    <lineage>
        <taxon>Eukaryota</taxon>
        <taxon>Metazoa</taxon>
        <taxon>Ecdysozoa</taxon>
        <taxon>Arthropoda</taxon>
        <taxon>Crustacea</taxon>
        <taxon>Oligostraca</taxon>
        <taxon>Ostracoda</taxon>
        <taxon>Podocopa</taxon>
        <taxon>Podocopida</taxon>
        <taxon>Darwinulocopina</taxon>
        <taxon>Darwinuloidea</taxon>
        <taxon>Darwinulidae</taxon>
        <taxon>Darwinula</taxon>
    </lineage>
</organism>
<evidence type="ECO:0008006" key="12">
    <source>
        <dbReference type="Google" id="ProtNLM"/>
    </source>
</evidence>
<dbReference type="GO" id="GO:0005763">
    <property type="term" value="C:mitochondrial small ribosomal subunit"/>
    <property type="evidence" value="ECO:0007669"/>
    <property type="project" value="TreeGrafter"/>
</dbReference>
<dbReference type="Pfam" id="PF09243">
    <property type="entry name" value="Rsm22"/>
    <property type="match status" value="1"/>
</dbReference>
<dbReference type="Proteomes" id="UP000677054">
    <property type="component" value="Unassembled WGS sequence"/>
</dbReference>
<dbReference type="GO" id="GO:0046872">
    <property type="term" value="F:metal ion binding"/>
    <property type="evidence" value="ECO:0007669"/>
    <property type="project" value="UniProtKB-KW"/>
</dbReference>
<evidence type="ECO:0000313" key="11">
    <source>
        <dbReference type="Proteomes" id="UP000677054"/>
    </source>
</evidence>
<dbReference type="GO" id="GO:0008168">
    <property type="term" value="F:methyltransferase activity"/>
    <property type="evidence" value="ECO:0007669"/>
    <property type="project" value="InterPro"/>
</dbReference>
<keyword evidence="6" id="KW-0496">Mitochondrion</keyword>
<dbReference type="InterPro" id="IPR052571">
    <property type="entry name" value="Mt_RNA_Methyltransferase"/>
</dbReference>
<dbReference type="AlphaFoldDB" id="A0A7R9AAV5"/>
<keyword evidence="11" id="KW-1185">Reference proteome</keyword>
<protein>
    <recommendedName>
        <fullName evidence="12">Methyltransferase-like protein 17, mitochondrial</fullName>
    </recommendedName>
</protein>